<evidence type="ECO:0000256" key="2">
    <source>
        <dbReference type="ARBA" id="ARBA00022801"/>
    </source>
</evidence>
<evidence type="ECO:0000256" key="1">
    <source>
        <dbReference type="ARBA" id="ARBA00022729"/>
    </source>
</evidence>
<dbReference type="SUPFAM" id="SSF51445">
    <property type="entry name" value="(Trans)glycosidases"/>
    <property type="match status" value="1"/>
</dbReference>
<dbReference type="InterPro" id="IPR017853">
    <property type="entry name" value="GH"/>
</dbReference>
<evidence type="ECO:0000313" key="7">
    <source>
        <dbReference type="Proteomes" id="UP001085076"/>
    </source>
</evidence>
<reference evidence="6" key="2">
    <citation type="journal article" date="2022" name="Hortic Res">
        <title>The genome of Dioscorea zingiberensis sheds light on the biosynthesis, origin and evolution of the medicinally important diosgenin saponins.</title>
        <authorList>
            <person name="Li Y."/>
            <person name="Tan C."/>
            <person name="Li Z."/>
            <person name="Guo J."/>
            <person name="Li S."/>
            <person name="Chen X."/>
            <person name="Wang C."/>
            <person name="Dai X."/>
            <person name="Yang H."/>
            <person name="Song W."/>
            <person name="Hou L."/>
            <person name="Xu J."/>
            <person name="Tong Z."/>
            <person name="Xu A."/>
            <person name="Yuan X."/>
            <person name="Wang W."/>
            <person name="Yang Q."/>
            <person name="Chen L."/>
            <person name="Sun Z."/>
            <person name="Wang K."/>
            <person name="Pan B."/>
            <person name="Chen J."/>
            <person name="Bao Y."/>
            <person name="Liu F."/>
            <person name="Qi X."/>
            <person name="Gang D.R."/>
            <person name="Wen J."/>
            <person name="Li J."/>
        </authorList>
    </citation>
    <scope>NUCLEOTIDE SEQUENCE</scope>
    <source>
        <strain evidence="6">Dzin_1.0</strain>
    </source>
</reference>
<dbReference type="InterPro" id="IPR001764">
    <property type="entry name" value="Glyco_hydro_3_N"/>
</dbReference>
<reference evidence="6" key="1">
    <citation type="submission" date="2021-03" db="EMBL/GenBank/DDBJ databases">
        <authorList>
            <person name="Li Z."/>
            <person name="Yang C."/>
        </authorList>
    </citation>
    <scope>NUCLEOTIDE SEQUENCE</scope>
    <source>
        <strain evidence="6">Dzin_1.0</strain>
        <tissue evidence="6">Leaf</tissue>
    </source>
</reference>
<dbReference type="PANTHER" id="PTHR42721">
    <property type="entry name" value="SUGAR HYDROLASE-RELATED"/>
    <property type="match status" value="1"/>
</dbReference>
<name>A0A9D5CUE8_9LILI</name>
<evidence type="ECO:0000256" key="4">
    <source>
        <dbReference type="SAM" id="SignalP"/>
    </source>
</evidence>
<dbReference type="GO" id="GO:0046556">
    <property type="term" value="F:alpha-L-arabinofuranosidase activity"/>
    <property type="evidence" value="ECO:0007669"/>
    <property type="project" value="TreeGrafter"/>
</dbReference>
<feature type="chain" id="PRO_5038481822" description="Fibronectin type III-like domain-containing protein" evidence="4">
    <location>
        <begin position="21"/>
        <end position="793"/>
    </location>
</feature>
<dbReference type="PANTHER" id="PTHR42721:SF11">
    <property type="entry name" value="BETA-D-XYLOSIDASE 5-RELATED"/>
    <property type="match status" value="1"/>
</dbReference>
<dbReference type="GO" id="GO:0009044">
    <property type="term" value="F:xylan 1,4-beta-xylosidase activity"/>
    <property type="evidence" value="ECO:0007669"/>
    <property type="project" value="InterPro"/>
</dbReference>
<dbReference type="FunFam" id="3.40.50.1700:FF:000001">
    <property type="entry name" value="probable beta-D-xylosidase 2"/>
    <property type="match status" value="1"/>
</dbReference>
<dbReference type="SMART" id="SM01217">
    <property type="entry name" value="Fn3_like"/>
    <property type="match status" value="1"/>
</dbReference>
<keyword evidence="3" id="KW-0326">Glycosidase</keyword>
<dbReference type="Pfam" id="PF00933">
    <property type="entry name" value="Glyco_hydro_3"/>
    <property type="match status" value="1"/>
</dbReference>
<dbReference type="InterPro" id="IPR036881">
    <property type="entry name" value="Glyco_hydro_3_C_sf"/>
</dbReference>
<dbReference type="Pfam" id="PF14310">
    <property type="entry name" value="Fn3-like"/>
    <property type="match status" value="1"/>
</dbReference>
<evidence type="ECO:0000313" key="6">
    <source>
        <dbReference type="EMBL" id="KAJ0980001.1"/>
    </source>
</evidence>
<dbReference type="SUPFAM" id="SSF52279">
    <property type="entry name" value="Beta-D-glucan exohydrolase, C-terminal domain"/>
    <property type="match status" value="1"/>
</dbReference>
<dbReference type="Gene3D" id="2.60.40.10">
    <property type="entry name" value="Immunoglobulins"/>
    <property type="match status" value="1"/>
</dbReference>
<dbReference type="InterPro" id="IPR044993">
    <property type="entry name" value="BXL"/>
</dbReference>
<gene>
    <name evidence="6" type="ORF">J5N97_015475</name>
</gene>
<feature type="signal peptide" evidence="4">
    <location>
        <begin position="1"/>
        <end position="20"/>
    </location>
</feature>
<keyword evidence="2" id="KW-0378">Hydrolase</keyword>
<evidence type="ECO:0000256" key="3">
    <source>
        <dbReference type="ARBA" id="ARBA00023295"/>
    </source>
</evidence>
<dbReference type="InterPro" id="IPR013783">
    <property type="entry name" value="Ig-like_fold"/>
</dbReference>
<dbReference type="GO" id="GO:0045493">
    <property type="term" value="P:xylan catabolic process"/>
    <property type="evidence" value="ECO:0007669"/>
    <property type="project" value="InterPro"/>
</dbReference>
<keyword evidence="1 4" id="KW-0732">Signal</keyword>
<proteinExistence type="predicted"/>
<dbReference type="Gene3D" id="3.20.20.300">
    <property type="entry name" value="Glycoside hydrolase, family 3, N-terminal domain"/>
    <property type="match status" value="1"/>
</dbReference>
<dbReference type="InterPro" id="IPR036962">
    <property type="entry name" value="Glyco_hydro_3_N_sf"/>
</dbReference>
<evidence type="ECO:0000259" key="5">
    <source>
        <dbReference type="SMART" id="SM01217"/>
    </source>
</evidence>
<dbReference type="GO" id="GO:0031222">
    <property type="term" value="P:arabinan catabolic process"/>
    <property type="evidence" value="ECO:0007669"/>
    <property type="project" value="TreeGrafter"/>
</dbReference>
<dbReference type="Proteomes" id="UP001085076">
    <property type="component" value="Miscellaneous, Linkage group lg03"/>
</dbReference>
<keyword evidence="7" id="KW-1185">Reference proteome</keyword>
<dbReference type="PRINTS" id="PR00133">
    <property type="entry name" value="GLHYDRLASE3"/>
</dbReference>
<protein>
    <recommendedName>
        <fullName evidence="5">Fibronectin type III-like domain-containing protein</fullName>
    </recommendedName>
</protein>
<feature type="domain" description="Fibronectin type III-like" evidence="5">
    <location>
        <begin position="707"/>
        <end position="777"/>
    </location>
</feature>
<dbReference type="FunFam" id="3.20.20.300:FF:000010">
    <property type="entry name" value="Putative beta-D-xylosidase 5"/>
    <property type="match status" value="1"/>
</dbReference>
<dbReference type="EMBL" id="JAGGNH010000003">
    <property type="protein sequence ID" value="KAJ0980001.1"/>
    <property type="molecule type" value="Genomic_DNA"/>
</dbReference>
<dbReference type="AlphaFoldDB" id="A0A9D5CUE8"/>
<dbReference type="OrthoDB" id="47059at2759"/>
<dbReference type="Pfam" id="PF01915">
    <property type="entry name" value="Glyco_hydro_3_C"/>
    <property type="match status" value="1"/>
</dbReference>
<comment type="caution">
    <text evidence="6">The sequence shown here is derived from an EMBL/GenBank/DDBJ whole genome shotgun (WGS) entry which is preliminary data.</text>
</comment>
<accession>A0A9D5CUE8</accession>
<dbReference type="InterPro" id="IPR026891">
    <property type="entry name" value="Fn3-like"/>
</dbReference>
<organism evidence="6 7">
    <name type="scientific">Dioscorea zingiberensis</name>
    <dbReference type="NCBI Taxonomy" id="325984"/>
    <lineage>
        <taxon>Eukaryota</taxon>
        <taxon>Viridiplantae</taxon>
        <taxon>Streptophyta</taxon>
        <taxon>Embryophyta</taxon>
        <taxon>Tracheophyta</taxon>
        <taxon>Spermatophyta</taxon>
        <taxon>Magnoliopsida</taxon>
        <taxon>Liliopsida</taxon>
        <taxon>Dioscoreales</taxon>
        <taxon>Dioscoreaceae</taxon>
        <taxon>Dioscorea</taxon>
    </lineage>
</organism>
<sequence length="793" mass="86648">MAFPKIIALFIAFLAVSAGAAPVCDKKRFSSSGLDMSKFPYCDKSLAYSVRAKNLVDSMTIDEKVRQLGNQASGINRLGIPKYNWWSEILHGVSDVGGGSTFDGPIKAATSFPTPITTTSAFNEDLWNKIGKVLSTEARAMNNLGVAGLTFWSPVINVVRDPRWGRTVETSGEDPFVNGRYAVNFVRGLQDVEGYETAADPNSRLLKVSACCKHYAAYDVDQWQTFGNFIVDRFHYNANVTEQDMMETFLRPFEMCVKEGDVSSIMCSYNRVNGIPTCADSRLLSGTIRGDWNLHGYIVSDCDSIDVMIKNHKFNDDTSEDAVAQVLLAGLDMDCGASYPNFLKSTLEKGLIKESDIDKALINNYIVLLRLGWFDGHAMYNSLGAKDVCTKEHIDLATDAARQGMVLLRNDLTHSDHLPLDPKKHKNIAVIGPHANATTVMIGNYAGKPCKYVSPMDGLSQYAQVVYEAGCGDVECKNDSLIWPAVKAAKSADATVIVTGLNLDIESEGNDRSDLELPGYQNLMIRMVSAASKGPVILVILSGGGVNIAEFTKSADIDAIVWAGYPGQQGGQAIADVVYGTYNPGGRLPVTWYEGDYVWKLPMTSMPLRPVDELGYPGRTYKFFNGSTIYPFGHGLSYTSFSYKVISDQRSVTKKLGCNQHCQPLRYNASAFVPPCHSALVEDLRCDDDDMNIQIAVTNTGTVDGDEVVMLYSSAPSGIVDAPIKQLIGFQRVFVPAGQTKNATFSLKSCTALSIVTSSAYLVVPTGEHTISVGSEPDQPNYLHFPFQVYVNH</sequence>
<dbReference type="Gene3D" id="3.40.50.1700">
    <property type="entry name" value="Glycoside hydrolase family 3 C-terminal domain"/>
    <property type="match status" value="1"/>
</dbReference>
<dbReference type="InterPro" id="IPR002772">
    <property type="entry name" value="Glyco_hydro_3_C"/>
</dbReference>